<protein>
    <recommendedName>
        <fullName evidence="4">Secreted protein</fullName>
    </recommendedName>
</protein>
<name>A0ABZ0LQA7_9ACTN</name>
<gene>
    <name evidence="2" type="ORF">R2D22_08865</name>
</gene>
<accession>A0ABZ0LQA7</accession>
<keyword evidence="3" id="KW-1185">Reference proteome</keyword>
<dbReference type="RefSeq" id="WP_318102455.1">
    <property type="nucleotide sequence ID" value="NZ_CP137573.1"/>
</dbReference>
<proteinExistence type="predicted"/>
<evidence type="ECO:0008006" key="4">
    <source>
        <dbReference type="Google" id="ProtNLM"/>
    </source>
</evidence>
<evidence type="ECO:0000313" key="3">
    <source>
        <dbReference type="Proteomes" id="UP001301731"/>
    </source>
</evidence>
<sequence>MIRHTVRALCAASLVIAPLALSTPAQAVTCTVNGFPRSATNLTGTPGSDYIRCASVPANHSVDGLGGSDYIVIDGSVGTMAAVRGNTGNDYLQIGGNNAGVVDGGLGTDFCRVATGNLPINCEAG</sequence>
<evidence type="ECO:0000256" key="1">
    <source>
        <dbReference type="SAM" id="SignalP"/>
    </source>
</evidence>
<dbReference type="InterPro" id="IPR011049">
    <property type="entry name" value="Serralysin-like_metalloprot_C"/>
</dbReference>
<organism evidence="2 3">
    <name type="scientific">Streptomyces solicathayae</name>
    <dbReference type="NCBI Taxonomy" id="3081768"/>
    <lineage>
        <taxon>Bacteria</taxon>
        <taxon>Bacillati</taxon>
        <taxon>Actinomycetota</taxon>
        <taxon>Actinomycetes</taxon>
        <taxon>Kitasatosporales</taxon>
        <taxon>Streptomycetaceae</taxon>
        <taxon>Streptomyces</taxon>
    </lineage>
</organism>
<feature type="chain" id="PRO_5045938005" description="Secreted protein" evidence="1">
    <location>
        <begin position="28"/>
        <end position="125"/>
    </location>
</feature>
<dbReference type="EMBL" id="CP137573">
    <property type="protein sequence ID" value="WOX21500.1"/>
    <property type="molecule type" value="Genomic_DNA"/>
</dbReference>
<dbReference type="SUPFAM" id="SSF51120">
    <property type="entry name" value="beta-Roll"/>
    <property type="match status" value="1"/>
</dbReference>
<keyword evidence="1" id="KW-0732">Signal</keyword>
<reference evidence="2 3" key="1">
    <citation type="submission" date="2023-10" db="EMBL/GenBank/DDBJ databases">
        <title>The genome sequence of Streptomyces sp. HUAS YS2.</title>
        <authorList>
            <person name="Mo P."/>
        </authorList>
    </citation>
    <scope>NUCLEOTIDE SEQUENCE [LARGE SCALE GENOMIC DNA]</scope>
    <source>
        <strain evidence="2 3">HUAS YS2</strain>
    </source>
</reference>
<feature type="signal peptide" evidence="1">
    <location>
        <begin position="1"/>
        <end position="27"/>
    </location>
</feature>
<dbReference type="Proteomes" id="UP001301731">
    <property type="component" value="Chromosome"/>
</dbReference>
<dbReference type="Gene3D" id="2.160.20.160">
    <property type="match status" value="1"/>
</dbReference>
<evidence type="ECO:0000313" key="2">
    <source>
        <dbReference type="EMBL" id="WOX21500.1"/>
    </source>
</evidence>